<evidence type="ECO:0000313" key="3">
    <source>
        <dbReference type="Proteomes" id="UP000004931"/>
    </source>
</evidence>
<dbReference type="OrthoDB" id="9786855at2"/>
<comment type="caution">
    <text evidence="2">The sequence shown here is derived from an EMBL/GenBank/DDBJ whole genome shotgun (WGS) entry which is preliminary data.</text>
</comment>
<sequence length="148" mass="17081">MNDLEPRFWETKSLSELSSDEWEALCDGCGKCCLHKLEDEDSGEVFYTKVVCRYMDAQCGCTEYQRRNELVPNCVWLRPEDVEEFHWLPSTCAYRLVAEGKPLASWHYLISGSKDSVHQAGISIKGRALSEDYVHPDGFEEHIITWVE</sequence>
<dbReference type="NCBIfam" id="NF003507">
    <property type="entry name" value="PRK05170.2-5"/>
    <property type="match status" value="1"/>
</dbReference>
<name>A0YC00_9GAMM</name>
<dbReference type="eggNOG" id="COG2983">
    <property type="taxonomic scope" value="Bacteria"/>
</dbReference>
<accession>A0YC00</accession>
<proteinExistence type="inferred from homology"/>
<dbReference type="InterPro" id="IPR005358">
    <property type="entry name" value="Puta_zinc/iron-chelating_dom"/>
</dbReference>
<protein>
    <recommendedName>
        <fullName evidence="1">UPF0260 protein GP2143_07214</fullName>
    </recommendedName>
</protein>
<reference evidence="2 3" key="1">
    <citation type="journal article" date="2010" name="J. Bacteriol.">
        <title>Genome sequence of the oligotrophic marine Gammaproteobacterium HTCC2143, isolated from the Oregon Coast.</title>
        <authorList>
            <person name="Oh H.M."/>
            <person name="Kang I."/>
            <person name="Ferriera S."/>
            <person name="Giovannoni S.J."/>
            <person name="Cho J.C."/>
        </authorList>
    </citation>
    <scope>NUCLEOTIDE SEQUENCE [LARGE SCALE GENOMIC DNA]</scope>
    <source>
        <strain evidence="2 3">HTCC2143</strain>
    </source>
</reference>
<dbReference type="PANTHER" id="PTHR37421">
    <property type="entry name" value="UPF0260 PROTEIN YCGN"/>
    <property type="match status" value="1"/>
</dbReference>
<dbReference type="AlphaFoldDB" id="A0YC00"/>
<evidence type="ECO:0000256" key="1">
    <source>
        <dbReference type="HAMAP-Rule" id="MF_00676"/>
    </source>
</evidence>
<dbReference type="NCBIfam" id="NF003501">
    <property type="entry name" value="PRK05170.1-5"/>
    <property type="match status" value="1"/>
</dbReference>
<comment type="similarity">
    <text evidence="1">Belongs to the UPF0260 family.</text>
</comment>
<keyword evidence="3" id="KW-1185">Reference proteome</keyword>
<dbReference type="PANTHER" id="PTHR37421:SF1">
    <property type="entry name" value="UPF0260 PROTEIN YCGN"/>
    <property type="match status" value="1"/>
</dbReference>
<dbReference type="Proteomes" id="UP000004931">
    <property type="component" value="Unassembled WGS sequence"/>
</dbReference>
<dbReference type="HAMAP" id="MF_00676">
    <property type="entry name" value="UPF0260"/>
    <property type="match status" value="1"/>
</dbReference>
<dbReference type="PIRSF" id="PIRSF006173">
    <property type="entry name" value="UCP006173"/>
    <property type="match status" value="1"/>
</dbReference>
<evidence type="ECO:0000313" key="2">
    <source>
        <dbReference type="EMBL" id="EAW31319.1"/>
    </source>
</evidence>
<gene>
    <name evidence="2" type="ORF">GP2143_07214</name>
</gene>
<dbReference type="InterPro" id="IPR008228">
    <property type="entry name" value="UCP006173"/>
</dbReference>
<dbReference type="EMBL" id="AAVT01000003">
    <property type="protein sequence ID" value="EAW31319.1"/>
    <property type="molecule type" value="Genomic_DNA"/>
</dbReference>
<dbReference type="Pfam" id="PF03692">
    <property type="entry name" value="CxxCxxCC"/>
    <property type="match status" value="1"/>
</dbReference>
<organism evidence="2 3">
    <name type="scientific">marine gamma proteobacterium HTCC2143</name>
    <dbReference type="NCBI Taxonomy" id="247633"/>
    <lineage>
        <taxon>Bacteria</taxon>
        <taxon>Pseudomonadati</taxon>
        <taxon>Pseudomonadota</taxon>
        <taxon>Gammaproteobacteria</taxon>
        <taxon>Cellvibrionales</taxon>
        <taxon>Spongiibacteraceae</taxon>
        <taxon>BD1-7 clade</taxon>
    </lineage>
</organism>
<dbReference type="STRING" id="247633.GP2143_07214"/>